<feature type="domain" description="Ribophorin II third" evidence="15">
    <location>
        <begin position="55"/>
        <end position="159"/>
    </location>
</feature>
<dbReference type="GO" id="GO:0008250">
    <property type="term" value="C:oligosaccharyltransferase complex"/>
    <property type="evidence" value="ECO:0007669"/>
    <property type="project" value="InterPro"/>
</dbReference>
<comment type="pathway">
    <text evidence="3">Protein modification; protein glycosylation.</text>
</comment>
<name>A0AAJ6QKS7_9ACAR</name>
<protein>
    <recommendedName>
        <fullName evidence="5">Dolichyl-diphosphooligosaccharide--protein glycosyltransferase subunit 2</fullName>
    </recommendedName>
    <alternativeName>
        <fullName evidence="12">Ribophorin II</fullName>
    </alternativeName>
    <alternativeName>
        <fullName evidence="11">Ribophorin-2</fullName>
    </alternativeName>
</protein>
<feature type="domain" description="Ribophorin II C-terminal" evidence="16">
    <location>
        <begin position="182"/>
        <end position="276"/>
    </location>
</feature>
<keyword evidence="17" id="KW-1185">Reference proteome</keyword>
<dbReference type="PANTHER" id="PTHR12640">
    <property type="entry name" value="RIBOPHORIN II"/>
    <property type="match status" value="1"/>
</dbReference>
<comment type="similarity">
    <text evidence="4">Belongs to the SWP1 family.</text>
</comment>
<evidence type="ECO:0000259" key="16">
    <source>
        <dbReference type="Pfam" id="PF25147"/>
    </source>
</evidence>
<evidence type="ECO:0000256" key="7">
    <source>
        <dbReference type="ARBA" id="ARBA00022729"/>
    </source>
</evidence>
<proteinExistence type="inferred from homology"/>
<evidence type="ECO:0000256" key="14">
    <source>
        <dbReference type="SAM" id="SignalP"/>
    </source>
</evidence>
<evidence type="ECO:0000259" key="15">
    <source>
        <dbReference type="Pfam" id="PF23860"/>
    </source>
</evidence>
<comment type="function">
    <text evidence="1">Subunit of the oligosaccharyl transferase (OST) complex that catalyzes the initial transfer of a defined glycan (Glc(3)Man(9)GlcNAc(2) in eukaryotes) from the lipid carrier dolichol-pyrophosphate to an asparagine residue within an Asn-X-Ser/Thr consensus motif in nascent polypeptide chains, the first step in protein N-glycosylation. N-glycosylation occurs cotranslationally and the complex associates with the Sec61 complex at the channel-forming translocon complex that mediates protein translocation across the endoplasmic reticulum (ER). All subunits are required for a maximal enzyme activity.</text>
</comment>
<dbReference type="Proteomes" id="UP000694867">
    <property type="component" value="Unplaced"/>
</dbReference>
<evidence type="ECO:0000313" key="17">
    <source>
        <dbReference type="Proteomes" id="UP000694867"/>
    </source>
</evidence>
<keyword evidence="7 14" id="KW-0732">Signal</keyword>
<feature type="transmembrane region" description="Helical" evidence="13">
    <location>
        <begin position="224"/>
        <end position="243"/>
    </location>
</feature>
<dbReference type="InterPro" id="IPR055374">
    <property type="entry name" value="Ribophorin_II_3rd"/>
</dbReference>
<keyword evidence="9 13" id="KW-1133">Transmembrane helix</keyword>
<reference evidence="18" key="1">
    <citation type="submission" date="2025-08" db="UniProtKB">
        <authorList>
            <consortium name="RefSeq"/>
        </authorList>
    </citation>
    <scope>IDENTIFICATION</scope>
</reference>
<dbReference type="PANTHER" id="PTHR12640:SF0">
    <property type="entry name" value="DOLICHYL-DIPHOSPHOOLIGOSACCHARIDE--PROTEIN GLYCOSYLTRANSFERASE SUBUNIT 2"/>
    <property type="match status" value="1"/>
</dbReference>
<dbReference type="KEGG" id="goe:100897178"/>
<dbReference type="GeneID" id="100897178"/>
<dbReference type="InterPro" id="IPR008814">
    <property type="entry name" value="Swp1"/>
</dbReference>
<evidence type="ECO:0000256" key="4">
    <source>
        <dbReference type="ARBA" id="ARBA00009038"/>
    </source>
</evidence>
<sequence>MKRLFHFLLVLGLASIPSCTGQASQKSPLKEITVAELKLRAIDEVNAADWSSGFESVTYPNKASPLTITDDQRFQMSFAIRDSDRVDQQPHQVFVRIASATKELILVPFVDSLKFFKLDFDLKSKAGQLDNASGRYEVSLIVGDAKVKPILWTIANVHLKFNGEPIRIPDYYEQKPEIVHMFREPEKRPHVFVSNVFSLAVVLLFVVMLLLWTRVGISFGNVTASSLLFQASLAVILYIEYLFYLGNDMFTTLRYLTWAAPFALFFGRRMLAHLAKIEEQ</sequence>
<evidence type="ECO:0000256" key="6">
    <source>
        <dbReference type="ARBA" id="ARBA00022692"/>
    </source>
</evidence>
<evidence type="ECO:0000256" key="2">
    <source>
        <dbReference type="ARBA" id="ARBA00004477"/>
    </source>
</evidence>
<dbReference type="Pfam" id="PF25147">
    <property type="entry name" value="Ribophorin_II_C"/>
    <property type="match status" value="1"/>
</dbReference>
<evidence type="ECO:0000256" key="11">
    <source>
        <dbReference type="ARBA" id="ARBA00030078"/>
    </source>
</evidence>
<dbReference type="AlphaFoldDB" id="A0AAJ6QKS7"/>
<keyword evidence="10 13" id="KW-0472">Membrane</keyword>
<accession>A0AAJ6QKS7</accession>
<keyword evidence="8" id="KW-0256">Endoplasmic reticulum</keyword>
<evidence type="ECO:0000256" key="5">
    <source>
        <dbReference type="ARBA" id="ARBA00017612"/>
    </source>
</evidence>
<evidence type="ECO:0000256" key="1">
    <source>
        <dbReference type="ARBA" id="ARBA00002791"/>
    </source>
</evidence>
<dbReference type="GO" id="GO:0006487">
    <property type="term" value="P:protein N-linked glycosylation"/>
    <property type="evidence" value="ECO:0007669"/>
    <property type="project" value="TreeGrafter"/>
</dbReference>
<feature type="signal peptide" evidence="14">
    <location>
        <begin position="1"/>
        <end position="21"/>
    </location>
</feature>
<evidence type="ECO:0000256" key="12">
    <source>
        <dbReference type="ARBA" id="ARBA00032139"/>
    </source>
</evidence>
<gene>
    <name evidence="18" type="primary">LOC100897178</name>
</gene>
<evidence type="ECO:0000256" key="8">
    <source>
        <dbReference type="ARBA" id="ARBA00022824"/>
    </source>
</evidence>
<dbReference type="InterPro" id="IPR056790">
    <property type="entry name" value="Ribophorin_II_C"/>
</dbReference>
<feature type="transmembrane region" description="Helical" evidence="13">
    <location>
        <begin position="191"/>
        <end position="212"/>
    </location>
</feature>
<evidence type="ECO:0000256" key="3">
    <source>
        <dbReference type="ARBA" id="ARBA00004922"/>
    </source>
</evidence>
<keyword evidence="6 13" id="KW-0812">Transmembrane</keyword>
<evidence type="ECO:0000256" key="13">
    <source>
        <dbReference type="SAM" id="Phobius"/>
    </source>
</evidence>
<dbReference type="Pfam" id="PF23860">
    <property type="entry name" value="Ribophorin_II_3rd"/>
    <property type="match status" value="1"/>
</dbReference>
<organism evidence="17 18">
    <name type="scientific">Galendromus occidentalis</name>
    <name type="common">western predatory mite</name>
    <dbReference type="NCBI Taxonomy" id="34638"/>
    <lineage>
        <taxon>Eukaryota</taxon>
        <taxon>Metazoa</taxon>
        <taxon>Ecdysozoa</taxon>
        <taxon>Arthropoda</taxon>
        <taxon>Chelicerata</taxon>
        <taxon>Arachnida</taxon>
        <taxon>Acari</taxon>
        <taxon>Parasitiformes</taxon>
        <taxon>Mesostigmata</taxon>
        <taxon>Gamasina</taxon>
        <taxon>Phytoseioidea</taxon>
        <taxon>Phytoseiidae</taxon>
        <taxon>Typhlodrominae</taxon>
        <taxon>Galendromus</taxon>
    </lineage>
</organism>
<dbReference type="RefSeq" id="XP_003738135.1">
    <property type="nucleotide sequence ID" value="XM_003738087.2"/>
</dbReference>
<feature type="chain" id="PRO_5044281016" description="Dolichyl-diphosphooligosaccharide--protein glycosyltransferase subunit 2" evidence="14">
    <location>
        <begin position="22"/>
        <end position="280"/>
    </location>
</feature>
<comment type="subcellular location">
    <subcellularLocation>
        <location evidence="2">Endoplasmic reticulum membrane</location>
        <topology evidence="2">Multi-pass membrane protein</topology>
    </subcellularLocation>
</comment>
<evidence type="ECO:0000256" key="10">
    <source>
        <dbReference type="ARBA" id="ARBA00023136"/>
    </source>
</evidence>
<evidence type="ECO:0000256" key="9">
    <source>
        <dbReference type="ARBA" id="ARBA00022989"/>
    </source>
</evidence>
<dbReference type="CTD" id="37029"/>
<evidence type="ECO:0000313" key="18">
    <source>
        <dbReference type="RefSeq" id="XP_003738135.1"/>
    </source>
</evidence>